<dbReference type="PANTHER" id="PTHR30231:SF37">
    <property type="entry name" value="EXODEOXYRIBONUCLEASE 10"/>
    <property type="match status" value="1"/>
</dbReference>
<dbReference type="InterPro" id="IPR036397">
    <property type="entry name" value="RNaseH_sf"/>
</dbReference>
<reference evidence="2 3" key="1">
    <citation type="submission" date="2019-04" db="EMBL/GenBank/DDBJ databases">
        <authorList>
            <person name="Li M."/>
            <person name="Gao C."/>
        </authorList>
    </citation>
    <scope>NUCLEOTIDE SEQUENCE [LARGE SCALE GENOMIC DNA]</scope>
    <source>
        <strain evidence="2 3">BGMRC 2031</strain>
    </source>
</reference>
<name>A0ABY2SUW4_9HYPH</name>
<sequence length="224" mass="25373">MSFRIIDTETCGLEGGVVEVASVDLIDGRLVNAMSDLVNPGRPIDYEAMAIHHITEQMVEDKPRIAKVIGRYQGSPYYVAHNAAFDRRMLPEMHGQWICTVKLARKLYPGIKYGNQYLRYALDLPVAVPDGLYPHRALYDCYVTAALLMKIINDSGWSAEEMAALSNEATLLTTLKFGKYRGQSLERIAREDPGYLHWMLKNLKDLSADMRYSISHFLKNAARE</sequence>
<dbReference type="InterPro" id="IPR012337">
    <property type="entry name" value="RNaseH-like_sf"/>
</dbReference>
<comment type="caution">
    <text evidence="2">The sequence shown here is derived from an EMBL/GenBank/DDBJ whole genome shotgun (WGS) entry which is preliminary data.</text>
</comment>
<dbReference type="SMART" id="SM00479">
    <property type="entry name" value="EXOIII"/>
    <property type="match status" value="1"/>
</dbReference>
<evidence type="ECO:0000313" key="3">
    <source>
        <dbReference type="Proteomes" id="UP000305202"/>
    </source>
</evidence>
<dbReference type="InterPro" id="IPR013520">
    <property type="entry name" value="Ribonucl_H"/>
</dbReference>
<dbReference type="Pfam" id="PF00929">
    <property type="entry name" value="RNase_T"/>
    <property type="match status" value="1"/>
</dbReference>
<dbReference type="RefSeq" id="WP_136988502.1">
    <property type="nucleotide sequence ID" value="NZ_SZPQ01000002.1"/>
</dbReference>
<dbReference type="EMBL" id="SZPQ01000002">
    <property type="protein sequence ID" value="TKI08229.1"/>
    <property type="molecule type" value="Genomic_DNA"/>
</dbReference>
<dbReference type="GO" id="GO:0016787">
    <property type="term" value="F:hydrolase activity"/>
    <property type="evidence" value="ECO:0007669"/>
    <property type="project" value="UniProtKB-KW"/>
</dbReference>
<dbReference type="EC" id="3.1.11.-" evidence="2"/>
<accession>A0ABY2SUW4</accession>
<dbReference type="Gene3D" id="3.30.420.10">
    <property type="entry name" value="Ribonuclease H-like superfamily/Ribonuclease H"/>
    <property type="match status" value="1"/>
</dbReference>
<proteinExistence type="predicted"/>
<dbReference type="InterPro" id="IPR046768">
    <property type="entry name" value="ExoX-like_C"/>
</dbReference>
<organism evidence="2 3">
    <name type="scientific">Martelella alba</name>
    <dbReference type="NCBI Taxonomy" id="2590451"/>
    <lineage>
        <taxon>Bacteria</taxon>
        <taxon>Pseudomonadati</taxon>
        <taxon>Pseudomonadota</taxon>
        <taxon>Alphaproteobacteria</taxon>
        <taxon>Hyphomicrobiales</taxon>
        <taxon>Aurantimonadaceae</taxon>
        <taxon>Martelella</taxon>
    </lineage>
</organism>
<dbReference type="NCBIfam" id="NF005937">
    <property type="entry name" value="PRK07983.1"/>
    <property type="match status" value="1"/>
</dbReference>
<dbReference type="PANTHER" id="PTHR30231">
    <property type="entry name" value="DNA POLYMERASE III SUBUNIT EPSILON"/>
    <property type="match status" value="1"/>
</dbReference>
<dbReference type="CDD" id="cd06127">
    <property type="entry name" value="DEDDh"/>
    <property type="match status" value="1"/>
</dbReference>
<dbReference type="Pfam" id="PF20600">
    <property type="entry name" value="ExoX-like_C"/>
    <property type="match status" value="1"/>
</dbReference>
<gene>
    <name evidence="2" type="primary">exoX</name>
    <name evidence="2" type="ORF">FCN80_03515</name>
</gene>
<evidence type="ECO:0000313" key="2">
    <source>
        <dbReference type="EMBL" id="TKI08229.1"/>
    </source>
</evidence>
<dbReference type="Proteomes" id="UP000305202">
    <property type="component" value="Unassembled WGS sequence"/>
</dbReference>
<keyword evidence="3" id="KW-1185">Reference proteome</keyword>
<dbReference type="SUPFAM" id="SSF53098">
    <property type="entry name" value="Ribonuclease H-like"/>
    <property type="match status" value="1"/>
</dbReference>
<keyword evidence="2" id="KW-0378">Hydrolase</keyword>
<evidence type="ECO:0000259" key="1">
    <source>
        <dbReference type="SMART" id="SM00479"/>
    </source>
</evidence>
<feature type="domain" description="Exonuclease" evidence="1">
    <location>
        <begin position="2"/>
        <end position="157"/>
    </location>
</feature>
<protein>
    <submittedName>
        <fullName evidence="2">Exodeoxyribonuclease X</fullName>
        <ecNumber evidence="2">3.1.11.-</ecNumber>
    </submittedName>
</protein>